<keyword evidence="12" id="KW-0970">Cilium biogenesis/degradation</keyword>
<evidence type="ECO:0000256" key="4">
    <source>
        <dbReference type="ARBA" id="ARBA00010769"/>
    </source>
</evidence>
<dbReference type="PANTHER" id="PTHR11139:SF69">
    <property type="entry name" value="SERINE_THREONINE-PROTEIN KINASE ATR"/>
    <property type="match status" value="1"/>
</dbReference>
<dbReference type="VEuPathDB" id="TriTrypDB:LdCL_320021000"/>
<dbReference type="SMART" id="SM00146">
    <property type="entry name" value="PI3Kc"/>
    <property type="match status" value="1"/>
</dbReference>
<dbReference type="GO" id="GO:0005524">
    <property type="term" value="F:ATP binding"/>
    <property type="evidence" value="ECO:0007669"/>
    <property type="project" value="UniProtKB-KW"/>
</dbReference>
<evidence type="ECO:0000256" key="5">
    <source>
        <dbReference type="ARBA" id="ARBA00012513"/>
    </source>
</evidence>
<dbReference type="EC" id="2.7.11.1" evidence="5"/>
<keyword evidence="16" id="KW-0539">Nucleus</keyword>
<dbReference type="GO" id="GO:0048513">
    <property type="term" value="P:animal organ development"/>
    <property type="evidence" value="ECO:0007669"/>
    <property type="project" value="UniProtKB-ARBA"/>
</dbReference>
<feature type="region of interest" description="Disordered" evidence="21">
    <location>
        <begin position="1732"/>
        <end position="1762"/>
    </location>
</feature>
<dbReference type="PROSITE" id="PS51190">
    <property type="entry name" value="FATC"/>
    <property type="match status" value="1"/>
</dbReference>
<dbReference type="GO" id="GO:0005694">
    <property type="term" value="C:chromosome"/>
    <property type="evidence" value="ECO:0007669"/>
    <property type="project" value="TreeGrafter"/>
</dbReference>
<keyword evidence="13" id="KW-0067">ATP-binding</keyword>
<dbReference type="PROSITE" id="PS00916">
    <property type="entry name" value="PI3_4_KINASE_2"/>
    <property type="match status" value="1"/>
</dbReference>
<dbReference type="Pfam" id="PF10243">
    <property type="entry name" value="MIP-T3"/>
    <property type="match status" value="1"/>
</dbReference>
<dbReference type="GO" id="GO:0005930">
    <property type="term" value="C:axoneme"/>
    <property type="evidence" value="ECO:0007669"/>
    <property type="project" value="UniProtKB-SubCell"/>
</dbReference>
<feature type="domain" description="PI3K/PI4K catalytic" evidence="22">
    <location>
        <begin position="3183"/>
        <end position="3499"/>
    </location>
</feature>
<comment type="subcellular location">
    <subcellularLocation>
        <location evidence="3">Cytoplasm</location>
        <location evidence="3">Cytoskeleton</location>
        <location evidence="3">Cilium axoneme</location>
    </subcellularLocation>
    <subcellularLocation>
        <location evidence="1">Cytoplasm</location>
        <location evidence="1">Cytoskeleton</location>
        <location evidence="1">Cilium basal body</location>
    </subcellularLocation>
    <subcellularLocation>
        <location evidence="2">Nucleus</location>
    </subcellularLocation>
</comment>
<dbReference type="VEuPathDB" id="TriTrypDB:LdCL_320020900"/>
<evidence type="ECO:0000256" key="19">
    <source>
        <dbReference type="ARBA" id="ARBA00043971"/>
    </source>
</evidence>
<protein>
    <recommendedName>
        <fullName evidence="18">Serine/threonine-protein kinase ATR</fullName>
        <ecNumber evidence="5">2.7.11.1</ecNumber>
    </recommendedName>
    <alternativeName>
        <fullName evidence="20">TRAF3-interacting protein 1</fullName>
    </alternativeName>
</protein>
<dbReference type="InterPro" id="IPR003152">
    <property type="entry name" value="FATC_dom"/>
</dbReference>
<evidence type="ECO:0000256" key="3">
    <source>
        <dbReference type="ARBA" id="ARBA00004430"/>
    </source>
</evidence>
<evidence type="ECO:0000256" key="20">
    <source>
        <dbReference type="ARBA" id="ARBA00070492"/>
    </source>
</evidence>
<dbReference type="FunFam" id="3.30.1010.10:FF:000054">
    <property type="entry name" value="Putative phosphatidylinositol 3-related kinase"/>
    <property type="match status" value="1"/>
</dbReference>
<dbReference type="VEuPathDB" id="TriTrypDB:LdBPK_321530.1"/>
<keyword evidence="9" id="KW-0547">Nucleotide-binding</keyword>
<feature type="region of interest" description="Disordered" evidence="21">
    <location>
        <begin position="1291"/>
        <end position="1313"/>
    </location>
</feature>
<dbReference type="VEuPathDB" id="TriTrypDB:LDHU3_20.1410"/>
<keyword evidence="15" id="KW-0206">Cytoskeleton</keyword>
<comment type="similarity">
    <text evidence="4">Belongs to the PI3/PI4-kinase family. ATM subfamily.</text>
</comment>
<evidence type="ECO:0000256" key="16">
    <source>
        <dbReference type="ARBA" id="ARBA00023242"/>
    </source>
</evidence>
<evidence type="ECO:0000313" key="25">
    <source>
        <dbReference type="Proteomes" id="UP000318447"/>
    </source>
</evidence>
<keyword evidence="14" id="KW-0175">Coiled coil</keyword>
<dbReference type="InterPro" id="IPR042576">
    <property type="entry name" value="TRAF3IP1_N_sf"/>
</dbReference>
<name>A0A504X678_LEIDO</name>
<feature type="region of interest" description="Disordered" evidence="21">
    <location>
        <begin position="129"/>
        <end position="187"/>
    </location>
</feature>
<dbReference type="Gene3D" id="1.10.418.50">
    <property type="entry name" value="Microtubule-binding protein MIP-T3"/>
    <property type="match status" value="1"/>
</dbReference>
<dbReference type="FunFam" id="1.10.418.50:FF:000001">
    <property type="entry name" value="TRAF3-interacting protein 1 isoform X1"/>
    <property type="match status" value="1"/>
</dbReference>
<reference evidence="25" key="1">
    <citation type="submission" date="2019-02" db="EMBL/GenBank/DDBJ databases">
        <title>FDA dAtabase for Regulatory Grade micrObial Sequences (FDA-ARGOS): Supporting development and validation of Infectious Disease Dx tests.</title>
        <authorList>
            <person name="Duncan R."/>
            <person name="Fisher C."/>
            <person name="Tallon L."/>
            <person name="Sadzewicz L."/>
            <person name="Sengamalay N."/>
            <person name="Ott S."/>
            <person name="Godinez A."/>
            <person name="Nagaraj S."/>
            <person name="Vavikolanu K."/>
            <person name="Nadendla S."/>
            <person name="Aluvathingal J."/>
            <person name="Sichtig H."/>
        </authorList>
    </citation>
    <scope>NUCLEOTIDE SEQUENCE [LARGE SCALE GENOMIC DNA]</scope>
    <source>
        <strain evidence="25">FDAARGOS_361</strain>
    </source>
</reference>
<accession>A0A504X678</accession>
<evidence type="ECO:0000256" key="11">
    <source>
        <dbReference type="ARBA" id="ARBA00022777"/>
    </source>
</evidence>
<dbReference type="GO" id="GO:0006281">
    <property type="term" value="P:DNA repair"/>
    <property type="evidence" value="ECO:0007669"/>
    <property type="project" value="TreeGrafter"/>
</dbReference>
<dbReference type="InterPro" id="IPR036940">
    <property type="entry name" value="PI3/4_kinase_cat_sf"/>
</dbReference>
<evidence type="ECO:0000259" key="22">
    <source>
        <dbReference type="PROSITE" id="PS50290"/>
    </source>
</evidence>
<feature type="domain" description="FATC" evidence="23">
    <location>
        <begin position="3492"/>
        <end position="3524"/>
    </location>
</feature>
<dbReference type="PROSITE" id="PS50290">
    <property type="entry name" value="PI3_4_KINASE_3"/>
    <property type="match status" value="1"/>
</dbReference>
<evidence type="ECO:0000256" key="17">
    <source>
        <dbReference type="ARBA" id="ARBA00023273"/>
    </source>
</evidence>
<keyword evidence="6" id="KW-0963">Cytoplasm</keyword>
<dbReference type="GO" id="GO:0070507">
    <property type="term" value="P:regulation of microtubule cytoskeleton organization"/>
    <property type="evidence" value="ECO:0007669"/>
    <property type="project" value="UniProtKB-ARBA"/>
</dbReference>
<keyword evidence="17" id="KW-0966">Cell projection</keyword>
<feature type="region of interest" description="Disordered" evidence="21">
    <location>
        <begin position="1201"/>
        <end position="1253"/>
    </location>
</feature>
<evidence type="ECO:0000256" key="21">
    <source>
        <dbReference type="SAM" id="MobiDB-lite"/>
    </source>
</evidence>
<evidence type="ECO:0000256" key="7">
    <source>
        <dbReference type="ARBA" id="ARBA00022527"/>
    </source>
</evidence>
<dbReference type="FunFam" id="1.10.1070.11:FF:000065">
    <property type="entry name" value="PIKK family atypical protein kinase"/>
    <property type="match status" value="1"/>
</dbReference>
<dbReference type="SMART" id="SM01343">
    <property type="entry name" value="FATC"/>
    <property type="match status" value="1"/>
</dbReference>
<dbReference type="InterPro" id="IPR000403">
    <property type="entry name" value="PI3/4_kinase_cat_dom"/>
</dbReference>
<dbReference type="Gene3D" id="3.30.1010.10">
    <property type="entry name" value="Phosphatidylinositol 3-kinase Catalytic Subunit, Chain A, domain 4"/>
    <property type="match status" value="1"/>
</dbReference>
<keyword evidence="7" id="KW-0723">Serine/threonine-protein kinase</keyword>
<evidence type="ECO:0000259" key="23">
    <source>
        <dbReference type="PROSITE" id="PS51190"/>
    </source>
</evidence>
<feature type="region of interest" description="Disordered" evidence="21">
    <location>
        <begin position="1047"/>
        <end position="1067"/>
    </location>
</feature>
<dbReference type="GO" id="GO:0030030">
    <property type="term" value="P:cell projection organization"/>
    <property type="evidence" value="ECO:0007669"/>
    <property type="project" value="UniProtKB-KW"/>
</dbReference>
<evidence type="ECO:0000256" key="2">
    <source>
        <dbReference type="ARBA" id="ARBA00004123"/>
    </source>
</evidence>
<organism evidence="24 25">
    <name type="scientific">Leishmania donovani</name>
    <dbReference type="NCBI Taxonomy" id="5661"/>
    <lineage>
        <taxon>Eukaryota</taxon>
        <taxon>Discoba</taxon>
        <taxon>Euglenozoa</taxon>
        <taxon>Kinetoplastea</taxon>
        <taxon>Metakinetoplastina</taxon>
        <taxon>Trypanosomatida</taxon>
        <taxon>Trypanosomatidae</taxon>
        <taxon>Leishmaniinae</taxon>
        <taxon>Leishmania</taxon>
    </lineage>
</organism>
<keyword evidence="10" id="KW-0227">DNA damage</keyword>
<keyword evidence="11 24" id="KW-0418">Kinase</keyword>
<dbReference type="GO" id="GO:0004674">
    <property type="term" value="F:protein serine/threonine kinase activity"/>
    <property type="evidence" value="ECO:0007669"/>
    <property type="project" value="UniProtKB-KW"/>
</dbReference>
<dbReference type="GO" id="GO:0005634">
    <property type="term" value="C:nucleus"/>
    <property type="evidence" value="ECO:0007669"/>
    <property type="project" value="UniProtKB-SubCell"/>
</dbReference>
<proteinExistence type="inferred from homology"/>
<dbReference type="Proteomes" id="UP000318447">
    <property type="component" value="Unassembled WGS sequence"/>
</dbReference>
<dbReference type="Pfam" id="PF00454">
    <property type="entry name" value="PI3_PI4_kinase"/>
    <property type="match status" value="1"/>
</dbReference>
<dbReference type="GO" id="GO:0048731">
    <property type="term" value="P:system development"/>
    <property type="evidence" value="ECO:0007669"/>
    <property type="project" value="UniProtKB-ARBA"/>
</dbReference>
<evidence type="ECO:0000256" key="9">
    <source>
        <dbReference type="ARBA" id="ARBA00022741"/>
    </source>
</evidence>
<evidence type="ECO:0000256" key="6">
    <source>
        <dbReference type="ARBA" id="ARBA00022490"/>
    </source>
</evidence>
<dbReference type="CDD" id="cd00892">
    <property type="entry name" value="PIKKc_ATR"/>
    <property type="match status" value="1"/>
</dbReference>
<evidence type="ECO:0000256" key="13">
    <source>
        <dbReference type="ARBA" id="ARBA00022840"/>
    </source>
</evidence>
<dbReference type="InterPro" id="IPR040468">
    <property type="entry name" value="TRAF3IP1_N"/>
</dbReference>
<dbReference type="VEuPathDB" id="TriTrypDB:LDHU3_32.1930"/>
<gene>
    <name evidence="24" type="ORF">CGC21_20315</name>
</gene>
<dbReference type="GO" id="GO:0000723">
    <property type="term" value="P:telomere maintenance"/>
    <property type="evidence" value="ECO:0007669"/>
    <property type="project" value="TreeGrafter"/>
</dbReference>
<dbReference type="Pfam" id="PF23593">
    <property type="entry name" value="HEAT_ATR"/>
    <property type="match status" value="1"/>
</dbReference>
<keyword evidence="8" id="KW-0808">Transferase</keyword>
<evidence type="ECO:0000256" key="14">
    <source>
        <dbReference type="ARBA" id="ARBA00023054"/>
    </source>
</evidence>
<dbReference type="Pfam" id="PF02260">
    <property type="entry name" value="FATC"/>
    <property type="match status" value="1"/>
</dbReference>
<evidence type="ECO:0000256" key="12">
    <source>
        <dbReference type="ARBA" id="ARBA00022794"/>
    </source>
</evidence>
<dbReference type="PANTHER" id="PTHR11139">
    <property type="entry name" value="ATAXIA TELANGIECTASIA MUTATED ATM -RELATED"/>
    <property type="match status" value="1"/>
</dbReference>
<feature type="compositionally biased region" description="Acidic residues" evidence="21">
    <location>
        <begin position="1201"/>
        <end position="1212"/>
    </location>
</feature>
<evidence type="ECO:0000313" key="24">
    <source>
        <dbReference type="EMBL" id="TPP43664.1"/>
    </source>
</evidence>
<comment type="caution">
    <text evidence="24">The sequence shown here is derived from an EMBL/GenBank/DDBJ whole genome shotgun (WGS) entry which is preliminary data.</text>
</comment>
<dbReference type="GO" id="GO:0000077">
    <property type="term" value="P:DNA damage checkpoint signaling"/>
    <property type="evidence" value="ECO:0007669"/>
    <property type="project" value="TreeGrafter"/>
</dbReference>
<dbReference type="InterPro" id="IPR003151">
    <property type="entry name" value="PIK-rel_kinase_FAT"/>
</dbReference>
<dbReference type="InterPro" id="IPR011009">
    <property type="entry name" value="Kinase-like_dom_sf"/>
</dbReference>
<dbReference type="InterPro" id="IPR050517">
    <property type="entry name" value="DDR_Repair_Kinase"/>
</dbReference>
<dbReference type="InterPro" id="IPR018936">
    <property type="entry name" value="PI3/4_kinase_CS"/>
</dbReference>
<dbReference type="EMBL" id="RHLC01000009">
    <property type="protein sequence ID" value="TPP43664.1"/>
    <property type="molecule type" value="Genomic_DNA"/>
</dbReference>
<evidence type="ECO:0000256" key="1">
    <source>
        <dbReference type="ARBA" id="ARBA00004120"/>
    </source>
</evidence>
<evidence type="ECO:0000256" key="8">
    <source>
        <dbReference type="ARBA" id="ARBA00022679"/>
    </source>
</evidence>
<dbReference type="InterPro" id="IPR057564">
    <property type="entry name" value="HEAT_ATR"/>
</dbReference>
<feature type="compositionally biased region" description="Low complexity" evidence="21">
    <location>
        <begin position="1228"/>
        <end position="1246"/>
    </location>
</feature>
<sequence length="3524" mass="386654">MSDEVDFWSATIAAYQPLQLTSPVLTPKLLKRPPFRFIHDIVCSIDARFAAYDHIIPAELRDSAQVDTKEKKIEYLTTLIQYINKIMKVEIDVNPKKIVSGNEPEKTNVFLQYLAAGVGYAQREKAAQAASAPQQKSATSLASSASPPAASFSTNPAHGNLSLPPASSLFRKKSSSRDPTERRRSHVSVLDEAAKFNGKLSGYSLNLNLDEQRDVRSEGESIVRMWNELANPQTETKPSHMPQEALETAIKRQIETVKMVQELLSENDRVIDKLESLDYLGKRAAPSAPQQEEKWEMPVRGAPAEAAMTRRCRHGAVIDDEGLEPAAVRQRTERGVWSPSNNSRHDSAGIRDELAGIGEQIKTLQFQLSSNLSPETKVSEVVTQTLWDLLWRLRTFLFLASPSAAHQWRIGGALFNVYCRRHYGRDAAHVAIALRLYLVLLRFTAVCPAAALHGCLTLFGVLAVLNDPRLRPWKDTSERLLEGFLFVSRALHRSENNVFAQLINVAFELLSEVTAHFNGSAAETESALFLQLSVEPAAELLSQTEGSLPPSASPKSASGAESRARRLQELFSTCTCVETLYEARCIQVCLLRLVVRLSEERLLLSLSPDRVGLLCDVACHLVSSAVPGAEGGVVNRVQHDAAWHTLRHFAVVDRRLLPHIQGPLILSVLAAQWSRRGAQTCSSIFNITVAEKALFDWCRRLSTEELDSLVVAAYHRGGVGPDGQDAMTECLAQMWEVGVQWCADLYTSPSTAVDGIVANTASCSASSVSAMVTLQQWVWLCERVFRSTVAQRSAFAGLTRMGEPKLLAAYDHQLQLLVSELPLSSLTASLLCTQLPSFAVESELAFLPSRILSFFNGQALIACVAEVVDRAKNCIDVSAYRLLEANALAVQSRLKVSSSVVQCDAAAFQSALAETLQVMQHHDAPSYSLLVQAIIVLVHAFPVDSENGEVRKSDTVARVMQALDNSISSRHNGSYAALEVAAPLWHMLDRETAATLFRAGSGLGWTRRLLALPPQTATSATTAELFLCRAAGLAEALQHALEETMLRDGASTSRSTSHSPAPKALPGAVAARGQMPGRLRRVYESIASHFPVVVQLLQTLGALLTTLQRDAQWWRCMRNGKGGTYAEASGAIVALGNFFRHATSILVLLLDAKYRFAVIAGSEAGKGCNGALAGAAPICERSSTTKQPLAQAATVVDVDDDDNADGVFEENEEAKKPHRHRKATASGATLSSKTGKASAKAAVGGAPQASNLSQQSIAKTKQLEKIVQLNRSKLLPALLAFTRRFVYEGKGRGASPDADEVQNEDGRSSQRAAGSVRNHASALECALLSLAYTSLALSPPFSLNDVNELFSLASVGAYNVKDSILYCALRELVLWSPQLACRECEAGDSAMPTLLLVRLSGTEQLLSTVLSARRDGNTTYIAECGAQILQLLWFGRRFFQRAGDTRAEAADKPEREQRLSLTDASAAVQEDCMAASERVTQEGYAWLCLCFDLYAVYHSVRPAHNDTALAVMGLCVETARGVMAVFSWSATDLLRFRERPFVFSSFFKAIVDKEDRDMKVILTSSLDVLGRYVISAGVDQAGGGTVAATATMSTVVPGDGVTRAKLKHLMDQEKIADWRAAAGALAYALYAYGGKPAAKQMLYLAEAASYAKKSIQDVPSMVRSTIHFVAFHIVSLEADAQMLAYDRRCHSGRDHRRCLSGAAAVHAPLAVVGGSAHSLFVCDRSEGGDGAEAVGVEDASASPPERTTTGELHAAEGDGGDASASKEVLDGIAFSVFERALEQLVTLGEAAETASAVENSLRKPVVRAVAAEELRKNMFAVLDAVYKAIRIEPAVACRSEGADATDKEEASAAPPVSLRTRRRWLLGLASFIRFMGPQTTPIALMLPTLLGHCARFPSLLPSVCIVWRELICACTDEYLAESAAAIVLSLVSLEQQAALESESKGLLLCALRHLYTRTEAAEFWDSYKVVLGTFSELVRATLHSRHSGCAEAAERSEESRRDSAHVLLLGFASVMRSGSLQSSTVFVRALYQYLCAADEATRRQLSHAAADHPEVLQTLLRCTEADADSALYAMRCISILGAVAAPNAAASTGARWATKTADDERRSSLALSSASALDAWNRMTWTQSFYLDAETVLNWRKFSFTLLRDYFPRVFASTADPVLHNCIAFAVQELIRASTRQERLQHKGVELRREDIVHVDELDRYIWWMRLTPHVKQLLGGFTTTRYSLTVNWQTRLRSPEYTPSLEYRRWLFAFFNHLVMSCEGWFAEMVQPLRNVAKKNASLVLYLLPYLVVHILESGKVEDVQYIEHEVKAVLEAAAGGPNVAVLSLRSQSIYEASPETLSQEEPREHAHTVLSLLEDVEQLRWTLLRNRGRVTCVFEPQEQTESLCIRLAEMYGDFLRGIPWPLRCRAALRIGSHIRALRSVESQRRIPGLASVIAAVPLQRIFAALKDRESSRSIHRASPGLSLEDTAFSFENNGDWLSALGSSELVLQHRPHSGQHQLTALHCMNELGELYMTSRYAASLLASASVSDSDVRGFEAKEYLSGAALKGRSTFSQMVSEAPGGAAAVSDFAQLRHHVQAYANEAAWRLGQWDTLLPSSTAASAATAPVNSGMPTVGSDGGRSVSLAMPAAYLQRALSGNGSLAFVRCVTDKERAKVVPLVRTPCQEDLTAQGYTVTLLLHALGDVDAVSELCARAFITNGSGHHCCGDGSDASQSSAPMMKLAAPLLPSSVKEEIASLLSRRESYVEDTIAAREPLLALHRLIYRELDMPQKVAETWLKQSELLRNGGLGEAALTAARQAAFECREHVTATSYYVLVANLLHDTQSPTPAMEFARECVADARIPATTRAQLQILLTNWLIETGSERPEHIFAEYEKARELDRKSELVHHQMALFYDHLHTLASNASEGAAAQLTAAATSPTSSSTANVSAAVMYNAALQHQKEMVDSIQRCATRAIVHFGEALLRGVEKASVSLPRMLTLWLDSAVFLGGLMGTTVGKLDGTTSAVLGEMNNRIREFVLSTVRPVIPPAVVMTALPQLLSRLGHPVTAVRNVLTDIVLHLMDHFPQQCLWLVLPMALSKEGPKEVVETQIIKPFADNPRNERVLRHAKILCDTLLTICNCSASLFPKEKGLTQLSPVQKITPMLATAKFIVPVLSNLTPDIRASSSEDVFPTAPCFDHFDDRVVVMRSLQKPKRIWVHTNDGREMSFLCKAKDEPRKDIRMMEVAALMNSFFLSDPEAKRKRFSLRRYAITALSDDCAVIEWLNDTTPLAKVAMECYALDRSGVHISSVKKWMALVDEKKMSKMELFTKYILPEAPPVMHQWLDRTFASNQSWYEARTLFTQSTALWSIAGHIVGLGDRHAENLMIDMERGELMHVDFACMFDKGEKLEVPEQVRFRLTQNLTDVMGVLGAYGPFQATCEVALRCEMKNKSAVMSIIETLLHEPLMEWRRQSSRSHSSNGPKQLMERVARRLDGFLDLYSVPAQRDTLSLNVESQVAKLIHHSSDLNNLSQMYIWWMAWI</sequence>
<evidence type="ECO:0000256" key="15">
    <source>
        <dbReference type="ARBA" id="ARBA00023212"/>
    </source>
</evidence>
<feature type="compositionally biased region" description="Low complexity" evidence="21">
    <location>
        <begin position="129"/>
        <end position="157"/>
    </location>
</feature>
<feature type="compositionally biased region" description="Polar residues" evidence="21">
    <location>
        <begin position="1050"/>
        <end position="1059"/>
    </location>
</feature>
<dbReference type="VEuPathDB" id="TriTrypDB:LdBPK_321520.1"/>
<evidence type="ECO:0000256" key="18">
    <source>
        <dbReference type="ARBA" id="ARBA00024420"/>
    </source>
</evidence>
<dbReference type="Pfam" id="PF02259">
    <property type="entry name" value="FAT"/>
    <property type="match status" value="1"/>
</dbReference>
<dbReference type="Gene3D" id="1.10.1070.11">
    <property type="entry name" value="Phosphatidylinositol 3-/4-kinase, catalytic domain"/>
    <property type="match status" value="1"/>
</dbReference>
<comment type="similarity">
    <text evidence="19">Belongs to the TRAF3IP1 family.</text>
</comment>
<dbReference type="SUPFAM" id="SSF56112">
    <property type="entry name" value="Protein kinase-like (PK-like)"/>
    <property type="match status" value="1"/>
</dbReference>
<evidence type="ECO:0000256" key="10">
    <source>
        <dbReference type="ARBA" id="ARBA00022763"/>
    </source>
</evidence>